<evidence type="ECO:0000313" key="1">
    <source>
        <dbReference type="EMBL" id="CAD7601120.1"/>
    </source>
</evidence>
<name>A0A7R9K2S2_TIMGE</name>
<proteinExistence type="predicted"/>
<dbReference type="EMBL" id="OE842697">
    <property type="protein sequence ID" value="CAD7601120.1"/>
    <property type="molecule type" value="Genomic_DNA"/>
</dbReference>
<accession>A0A7R9K2S2</accession>
<protein>
    <submittedName>
        <fullName evidence="1">Uncharacterized protein</fullName>
    </submittedName>
</protein>
<dbReference type="AlphaFoldDB" id="A0A7R9K2S2"/>
<reference evidence="1" key="1">
    <citation type="submission" date="2020-11" db="EMBL/GenBank/DDBJ databases">
        <authorList>
            <person name="Tran Van P."/>
        </authorList>
    </citation>
    <scope>NUCLEOTIDE SEQUENCE</scope>
</reference>
<sequence length="115" mass="12355">MVAEWSKMLDSSLRYVTNDGKVDAMIPQPLANALIVLSPTAEDREIKGLALSLLVCEVTCGPLSALTGGSDSSPQQQQQQQQNSSDFLLGLINALVKLHVNLLNNVNILSPLLDL</sequence>
<organism evidence="1">
    <name type="scientific">Timema genevievae</name>
    <name type="common">Walking stick</name>
    <dbReference type="NCBI Taxonomy" id="629358"/>
    <lineage>
        <taxon>Eukaryota</taxon>
        <taxon>Metazoa</taxon>
        <taxon>Ecdysozoa</taxon>
        <taxon>Arthropoda</taxon>
        <taxon>Hexapoda</taxon>
        <taxon>Insecta</taxon>
        <taxon>Pterygota</taxon>
        <taxon>Neoptera</taxon>
        <taxon>Polyneoptera</taxon>
        <taxon>Phasmatodea</taxon>
        <taxon>Timematodea</taxon>
        <taxon>Timematoidea</taxon>
        <taxon>Timematidae</taxon>
        <taxon>Timema</taxon>
    </lineage>
</organism>
<gene>
    <name evidence="1" type="ORF">TGEB3V08_LOCUS7838</name>
</gene>